<dbReference type="GO" id="GO:0042777">
    <property type="term" value="P:proton motive force-driven plasma membrane ATP synthesis"/>
    <property type="evidence" value="ECO:0007669"/>
    <property type="project" value="UniProtKB-UniRule"/>
</dbReference>
<evidence type="ECO:0000256" key="3">
    <source>
        <dbReference type="ARBA" id="ARBA00007681"/>
    </source>
</evidence>
<dbReference type="GO" id="GO:0045259">
    <property type="term" value="C:proton-transporting ATP synthase complex"/>
    <property type="evidence" value="ECO:0007669"/>
    <property type="project" value="UniProtKB-KW"/>
</dbReference>
<dbReference type="AlphaFoldDB" id="A0A1G1VND9"/>
<dbReference type="Proteomes" id="UP000177324">
    <property type="component" value="Unassembled WGS sequence"/>
</dbReference>
<comment type="subcellular location">
    <subcellularLocation>
        <location evidence="10">Cell membrane</location>
        <topology evidence="10">Peripheral membrane protein</topology>
    </subcellularLocation>
    <subcellularLocation>
        <location evidence="2">Membrane</location>
        <topology evidence="2">Peripheral membrane protein</topology>
    </subcellularLocation>
</comment>
<evidence type="ECO:0000256" key="10">
    <source>
        <dbReference type="HAMAP-Rule" id="MF_00815"/>
    </source>
</evidence>
<dbReference type="InterPro" id="IPR000131">
    <property type="entry name" value="ATP_synth_F1_gsu"/>
</dbReference>
<evidence type="ECO:0000256" key="2">
    <source>
        <dbReference type="ARBA" id="ARBA00004170"/>
    </source>
</evidence>
<comment type="caution">
    <text evidence="11">The sequence shown here is derived from an EMBL/GenBank/DDBJ whole genome shotgun (WGS) entry which is preliminary data.</text>
</comment>
<dbReference type="PRINTS" id="PR00126">
    <property type="entry name" value="ATPASEGAMMA"/>
</dbReference>
<proteinExistence type="inferred from homology"/>
<dbReference type="Gene3D" id="1.10.287.80">
    <property type="entry name" value="ATP synthase, gamma subunit, helix hairpin domain"/>
    <property type="match status" value="2"/>
</dbReference>
<comment type="similarity">
    <text evidence="3 10">Belongs to the ATPase gamma chain family.</text>
</comment>
<keyword evidence="10" id="KW-1003">Cell membrane</keyword>
<evidence type="ECO:0000256" key="8">
    <source>
        <dbReference type="ARBA" id="ARBA00023196"/>
    </source>
</evidence>
<dbReference type="GO" id="GO:0005524">
    <property type="term" value="F:ATP binding"/>
    <property type="evidence" value="ECO:0007669"/>
    <property type="project" value="UniProtKB-UniRule"/>
</dbReference>
<keyword evidence="9 10" id="KW-0066">ATP synthesis</keyword>
<evidence type="ECO:0000256" key="5">
    <source>
        <dbReference type="ARBA" id="ARBA00022781"/>
    </source>
</evidence>
<evidence type="ECO:0000256" key="1">
    <source>
        <dbReference type="ARBA" id="ARBA00003456"/>
    </source>
</evidence>
<evidence type="ECO:0000256" key="4">
    <source>
        <dbReference type="ARBA" id="ARBA00022448"/>
    </source>
</evidence>
<comment type="subunit">
    <text evidence="10">F-type ATPases have 2 components, CF(1) - the catalytic core - and CF(0) - the membrane proton channel. CF(1) has five subunits: alpha(3), beta(3), gamma(1), delta(1), epsilon(1). CF(0) has three main subunits: a, b and c.</text>
</comment>
<dbReference type="HAMAP" id="MF_00815">
    <property type="entry name" value="ATP_synth_gamma_bact"/>
    <property type="match status" value="1"/>
</dbReference>
<keyword evidence="8 10" id="KW-0139">CF(1)</keyword>
<reference evidence="11 12" key="1">
    <citation type="journal article" date="2016" name="Nat. Commun.">
        <title>Thousands of microbial genomes shed light on interconnected biogeochemical processes in an aquifer system.</title>
        <authorList>
            <person name="Anantharaman K."/>
            <person name="Brown C.T."/>
            <person name="Hug L.A."/>
            <person name="Sharon I."/>
            <person name="Castelle C.J."/>
            <person name="Probst A.J."/>
            <person name="Thomas B.C."/>
            <person name="Singh A."/>
            <person name="Wilkins M.J."/>
            <person name="Karaoz U."/>
            <person name="Brodie E.L."/>
            <person name="Williams K.H."/>
            <person name="Hubbard S.S."/>
            <person name="Banfield J.F."/>
        </authorList>
    </citation>
    <scope>NUCLEOTIDE SEQUENCE [LARGE SCALE GENOMIC DNA]</scope>
</reference>
<protein>
    <recommendedName>
        <fullName evidence="10">ATP synthase gamma chain</fullName>
    </recommendedName>
    <alternativeName>
        <fullName evidence="10">ATP synthase F1 sector gamma subunit</fullName>
    </alternativeName>
    <alternativeName>
        <fullName evidence="10">F-ATPase gamma subunit</fullName>
    </alternativeName>
</protein>
<dbReference type="Pfam" id="PF00231">
    <property type="entry name" value="ATP-synt"/>
    <property type="match status" value="1"/>
</dbReference>
<dbReference type="Gene3D" id="3.40.1380.10">
    <property type="match status" value="1"/>
</dbReference>
<evidence type="ECO:0000256" key="6">
    <source>
        <dbReference type="ARBA" id="ARBA00023065"/>
    </source>
</evidence>
<evidence type="ECO:0000256" key="9">
    <source>
        <dbReference type="ARBA" id="ARBA00023310"/>
    </source>
</evidence>
<gene>
    <name evidence="10" type="primary">atpG</name>
    <name evidence="11" type="ORF">A2784_03135</name>
</gene>
<accession>A0A1G1VND9</accession>
<dbReference type="PANTHER" id="PTHR11693">
    <property type="entry name" value="ATP SYNTHASE GAMMA CHAIN"/>
    <property type="match status" value="1"/>
</dbReference>
<keyword evidence="6 10" id="KW-0406">Ion transport</keyword>
<dbReference type="PANTHER" id="PTHR11693:SF22">
    <property type="entry name" value="ATP SYNTHASE SUBUNIT GAMMA, MITOCHONDRIAL"/>
    <property type="match status" value="1"/>
</dbReference>
<evidence type="ECO:0000256" key="7">
    <source>
        <dbReference type="ARBA" id="ARBA00023136"/>
    </source>
</evidence>
<organism evidence="11 12">
    <name type="scientific">Candidatus Chisholmbacteria bacterium RIFCSPHIGHO2_01_FULL_48_12</name>
    <dbReference type="NCBI Taxonomy" id="1797589"/>
    <lineage>
        <taxon>Bacteria</taxon>
        <taxon>Candidatus Chisholmiibacteriota</taxon>
    </lineage>
</organism>
<keyword evidence="7 10" id="KW-0472">Membrane</keyword>
<dbReference type="GO" id="GO:0046933">
    <property type="term" value="F:proton-transporting ATP synthase activity, rotational mechanism"/>
    <property type="evidence" value="ECO:0007669"/>
    <property type="project" value="UniProtKB-UniRule"/>
</dbReference>
<keyword evidence="4 10" id="KW-0813">Transport</keyword>
<dbReference type="EMBL" id="MHCH01000037">
    <property type="protein sequence ID" value="OGY16911.1"/>
    <property type="molecule type" value="Genomic_DNA"/>
</dbReference>
<dbReference type="STRING" id="1797589.A2784_03135"/>
<dbReference type="CDD" id="cd12151">
    <property type="entry name" value="F1-ATPase_gamma"/>
    <property type="match status" value="1"/>
</dbReference>
<sequence>MANLKSITRRIKTASNISQITKAMEMVAASKMRRAQDRALSSRPYTDRLHQIINHLEGRIDPQLHPLLQAKSAGKTLVILLTTDKGLCGPYNTNLFRSLETWVADTKSIDLRFVTIGKKGGSYIAKTGRDLAAQFPSLPDRFAYEDTLAISQLALDGFLKHDIKAVYLGFMRFVNTLSQQPQFTQVLPITQLFVPSASTPAASGTSQYLLEPSAREILDWLLPYYVELLIYQAVLNAHASEHSARMITMKSAHDNATDIVADLTLDYNRARQTKITGDLLDVITARTALGD</sequence>
<dbReference type="InterPro" id="IPR035968">
    <property type="entry name" value="ATP_synth_F1_ATPase_gsu"/>
</dbReference>
<comment type="function">
    <text evidence="1 10">Produces ATP from ADP in the presence of a proton gradient across the membrane. The gamma chain is believed to be important in regulating ATPase activity and the flow of protons through the CF(0) complex.</text>
</comment>
<evidence type="ECO:0000313" key="11">
    <source>
        <dbReference type="EMBL" id="OGY16911.1"/>
    </source>
</evidence>
<evidence type="ECO:0000313" key="12">
    <source>
        <dbReference type="Proteomes" id="UP000177324"/>
    </source>
</evidence>
<dbReference type="SUPFAM" id="SSF52943">
    <property type="entry name" value="ATP synthase (F1-ATPase), gamma subunit"/>
    <property type="match status" value="1"/>
</dbReference>
<name>A0A1G1VND9_9BACT</name>
<dbReference type="GO" id="GO:0005886">
    <property type="term" value="C:plasma membrane"/>
    <property type="evidence" value="ECO:0007669"/>
    <property type="project" value="UniProtKB-SubCell"/>
</dbReference>
<dbReference type="NCBIfam" id="TIGR01146">
    <property type="entry name" value="ATPsyn_F1gamma"/>
    <property type="match status" value="1"/>
</dbReference>
<keyword evidence="5 10" id="KW-0375">Hydrogen ion transport</keyword>